<feature type="domain" description="HTH araC/xylS-type" evidence="4">
    <location>
        <begin position="236"/>
        <end position="334"/>
    </location>
</feature>
<dbReference type="RefSeq" id="WP_043185644.1">
    <property type="nucleotide sequence ID" value="NZ_CP009533.1"/>
</dbReference>
<evidence type="ECO:0000256" key="2">
    <source>
        <dbReference type="ARBA" id="ARBA00023125"/>
    </source>
</evidence>
<dbReference type="OrthoDB" id="5582699at2"/>
<dbReference type="InterPro" id="IPR032687">
    <property type="entry name" value="AraC-type_N"/>
</dbReference>
<organism evidence="5 6">
    <name type="scientific">Pseudomonas rhizosphaerae</name>
    <dbReference type="NCBI Taxonomy" id="216142"/>
    <lineage>
        <taxon>Bacteria</taxon>
        <taxon>Pseudomonadati</taxon>
        <taxon>Pseudomonadota</taxon>
        <taxon>Gammaproteobacteria</taxon>
        <taxon>Pseudomonadales</taxon>
        <taxon>Pseudomonadaceae</taxon>
        <taxon>Pseudomonas</taxon>
    </lineage>
</organism>
<dbReference type="EMBL" id="CP009533">
    <property type="protein sequence ID" value="AIS16174.1"/>
    <property type="molecule type" value="Genomic_DNA"/>
</dbReference>
<dbReference type="SUPFAM" id="SSF46689">
    <property type="entry name" value="Homeodomain-like"/>
    <property type="match status" value="1"/>
</dbReference>
<dbReference type="STRING" id="216142.LT40_01670"/>
<dbReference type="InterPro" id="IPR009057">
    <property type="entry name" value="Homeodomain-like_sf"/>
</dbReference>
<dbReference type="PRINTS" id="PR00032">
    <property type="entry name" value="HTHARAC"/>
</dbReference>
<evidence type="ECO:0000313" key="6">
    <source>
        <dbReference type="Proteomes" id="UP000029499"/>
    </source>
</evidence>
<dbReference type="HOGENOM" id="CLU_047522_0_0_6"/>
<evidence type="ECO:0000256" key="1">
    <source>
        <dbReference type="ARBA" id="ARBA00023015"/>
    </source>
</evidence>
<protein>
    <submittedName>
        <fullName evidence="5">AraC family transcriptional regulator</fullName>
    </submittedName>
</protein>
<dbReference type="GO" id="GO:0005829">
    <property type="term" value="C:cytosol"/>
    <property type="evidence" value="ECO:0007669"/>
    <property type="project" value="TreeGrafter"/>
</dbReference>
<dbReference type="Proteomes" id="UP000029499">
    <property type="component" value="Chromosome"/>
</dbReference>
<proteinExistence type="predicted"/>
<dbReference type="eggNOG" id="COG2207">
    <property type="taxonomic scope" value="Bacteria"/>
</dbReference>
<dbReference type="InterPro" id="IPR018060">
    <property type="entry name" value="HTH_AraC"/>
</dbReference>
<dbReference type="GO" id="GO:0000976">
    <property type="term" value="F:transcription cis-regulatory region binding"/>
    <property type="evidence" value="ECO:0007669"/>
    <property type="project" value="TreeGrafter"/>
</dbReference>
<dbReference type="GO" id="GO:0003700">
    <property type="term" value="F:DNA-binding transcription factor activity"/>
    <property type="evidence" value="ECO:0007669"/>
    <property type="project" value="InterPro"/>
</dbReference>
<dbReference type="SMART" id="SM00342">
    <property type="entry name" value="HTH_ARAC"/>
    <property type="match status" value="1"/>
</dbReference>
<dbReference type="Pfam" id="PF12625">
    <property type="entry name" value="Arabinose_bd"/>
    <property type="match status" value="1"/>
</dbReference>
<keyword evidence="6" id="KW-1185">Reference proteome</keyword>
<sequence length="341" mass="38191">MAVIADKGTTSMSLVHEALFGALQRGVDVQPVLRAAGIDPGLLDAPQARVSAVAFSRLWIALADVLDDEFFAIDSHPLRRGSFRLLCHVALSCHSLEQALRRILAFLRMALDDIHGELTYEGDWAVLIIHDCGIERRLFSYGTWLILVHGLLCWLGGRRLPIQGISFRPAQPADDSDYRLRFCESLTFGATQTAVRIDRSLLALKVVQTPAHLASFLDESPGNLLVKYRNDESTGAKVRQRLRGMHPEDWPEFDRLAKTLGTSSSTLQRRLQLEGLNYQRLKDDLRRDMAIHLLGREELTVNEVALQTGFQDASAFHRAFKKWTGVSPGCYRRTGTDESQA</sequence>
<dbReference type="Pfam" id="PF12833">
    <property type="entry name" value="HTH_18"/>
    <property type="match status" value="1"/>
</dbReference>
<dbReference type="InterPro" id="IPR020449">
    <property type="entry name" value="Tscrpt_reg_AraC-type_HTH"/>
</dbReference>
<reference evidence="5 6" key="1">
    <citation type="journal article" date="2015" name="J. Biotechnol.">
        <title>Complete genome sequence of Pseudomonas rhizosphaerae IH5T (=DSM 16299T), a phosphate-solubilizing rhizobacterium for bacterial biofertilizer.</title>
        <authorList>
            <person name="Kwak Y."/>
            <person name="Jung B.K."/>
            <person name="Shin J.H."/>
        </authorList>
    </citation>
    <scope>NUCLEOTIDE SEQUENCE [LARGE SCALE GENOMIC DNA]</scope>
    <source>
        <strain evidence="5">DSM 16299</strain>
    </source>
</reference>
<dbReference type="Gene3D" id="1.10.10.60">
    <property type="entry name" value="Homeodomain-like"/>
    <property type="match status" value="1"/>
</dbReference>
<accession>A0A089YKP5</accession>
<evidence type="ECO:0000256" key="3">
    <source>
        <dbReference type="ARBA" id="ARBA00023163"/>
    </source>
</evidence>
<keyword evidence="2" id="KW-0238">DNA-binding</keyword>
<dbReference type="PROSITE" id="PS01124">
    <property type="entry name" value="HTH_ARAC_FAMILY_2"/>
    <property type="match status" value="1"/>
</dbReference>
<dbReference type="KEGG" id="prh:LT40_01670"/>
<dbReference type="PANTHER" id="PTHR47894">
    <property type="entry name" value="HTH-TYPE TRANSCRIPTIONAL REGULATOR GADX"/>
    <property type="match status" value="1"/>
</dbReference>
<gene>
    <name evidence="5" type="ORF">LT40_01670</name>
</gene>
<dbReference type="AlphaFoldDB" id="A0A089YKP5"/>
<evidence type="ECO:0000259" key="4">
    <source>
        <dbReference type="PROSITE" id="PS01124"/>
    </source>
</evidence>
<dbReference type="PANTHER" id="PTHR47894:SF1">
    <property type="entry name" value="HTH-TYPE TRANSCRIPTIONAL REGULATOR VQSM"/>
    <property type="match status" value="1"/>
</dbReference>
<keyword evidence="3" id="KW-0804">Transcription</keyword>
<name>A0A089YKP5_9PSED</name>
<evidence type="ECO:0000313" key="5">
    <source>
        <dbReference type="EMBL" id="AIS16174.1"/>
    </source>
</evidence>
<keyword evidence="1" id="KW-0805">Transcription regulation</keyword>